<accession>A0A934WNB2</accession>
<keyword evidence="2" id="KW-0732">Signal</keyword>
<dbReference type="PANTHER" id="PTHR42928:SF5">
    <property type="entry name" value="BLR1237 PROTEIN"/>
    <property type="match status" value="1"/>
</dbReference>
<dbReference type="InterPro" id="IPR042100">
    <property type="entry name" value="Bug_dom1"/>
</dbReference>
<feature type="signal peptide" evidence="2">
    <location>
        <begin position="1"/>
        <end position="35"/>
    </location>
</feature>
<organism evidence="3 4">
    <name type="scientific">Ramlibacter ginsenosidimutans</name>
    <dbReference type="NCBI Taxonomy" id="502333"/>
    <lineage>
        <taxon>Bacteria</taxon>
        <taxon>Pseudomonadati</taxon>
        <taxon>Pseudomonadota</taxon>
        <taxon>Betaproteobacteria</taxon>
        <taxon>Burkholderiales</taxon>
        <taxon>Comamonadaceae</taxon>
        <taxon>Ramlibacter</taxon>
    </lineage>
</organism>
<proteinExistence type="inferred from homology"/>
<dbReference type="Pfam" id="PF03401">
    <property type="entry name" value="TctC"/>
    <property type="match status" value="1"/>
</dbReference>
<keyword evidence="4" id="KW-1185">Reference proteome</keyword>
<protein>
    <submittedName>
        <fullName evidence="3">Tripartite tricarboxylate transporter substrate binding protein</fullName>
    </submittedName>
</protein>
<evidence type="ECO:0000313" key="4">
    <source>
        <dbReference type="Proteomes" id="UP000630528"/>
    </source>
</evidence>
<dbReference type="CDD" id="cd13578">
    <property type="entry name" value="PBP2_Bug27"/>
    <property type="match status" value="1"/>
</dbReference>
<sequence>MKQDPRKFSRRTLGRITGALALAAAGLASHGAALAEGYPDKPIRMIVPYATGGSTDQTARLVARSLSARLGQQVIVDNRAGAGGAVGHEIAAKSPADGYTLLFSAAGPLTVTPHTYAKLAYDPIKGFEPITLVATQPLLLVVKPGLAVNSVADLIREAQARPGKLSYGSFGTGSAAHLAGEYFKRLAKVDMVHVPYKGSGPALVDLVGGQIDLMFDVFSTSAPLVKAGKLRPLAITSTERSPQLPDVPTMQQAGVSGFDAGTWFGLLAPAGTPPAIVEKLSQATNAVLKESELRETLATQGAVVRGGTPEEFKRFFLSEYDKWGGIVKAAGIRAE</sequence>
<comment type="caution">
    <text evidence="3">The sequence shown here is derived from an EMBL/GenBank/DDBJ whole genome shotgun (WGS) entry which is preliminary data.</text>
</comment>
<name>A0A934WNB2_9BURK</name>
<dbReference type="Gene3D" id="3.40.190.10">
    <property type="entry name" value="Periplasmic binding protein-like II"/>
    <property type="match status" value="1"/>
</dbReference>
<dbReference type="SUPFAM" id="SSF53850">
    <property type="entry name" value="Periplasmic binding protein-like II"/>
    <property type="match status" value="1"/>
</dbReference>
<dbReference type="PIRSF" id="PIRSF017082">
    <property type="entry name" value="YflP"/>
    <property type="match status" value="1"/>
</dbReference>
<reference evidence="3" key="2">
    <citation type="submission" date="2021-01" db="EMBL/GenBank/DDBJ databases">
        <authorList>
            <person name="Kang M."/>
        </authorList>
    </citation>
    <scope>NUCLEOTIDE SEQUENCE</scope>
    <source>
        <strain evidence="3">KACC 17527</strain>
    </source>
</reference>
<evidence type="ECO:0000256" key="1">
    <source>
        <dbReference type="ARBA" id="ARBA00006987"/>
    </source>
</evidence>
<feature type="chain" id="PRO_5037588554" evidence="2">
    <location>
        <begin position="36"/>
        <end position="335"/>
    </location>
</feature>
<dbReference type="PROSITE" id="PS51318">
    <property type="entry name" value="TAT"/>
    <property type="match status" value="1"/>
</dbReference>
<reference evidence="3" key="1">
    <citation type="journal article" date="2012" name="J. Microbiol. Biotechnol.">
        <title>Ramlibacter ginsenosidimutans sp. nov., with ginsenoside-converting activity.</title>
        <authorList>
            <person name="Wang L."/>
            <person name="An D.S."/>
            <person name="Kim S.G."/>
            <person name="Jin F.X."/>
            <person name="Kim S.C."/>
            <person name="Lee S.T."/>
            <person name="Im W.T."/>
        </authorList>
    </citation>
    <scope>NUCLEOTIDE SEQUENCE</scope>
    <source>
        <strain evidence="3">KACC 17527</strain>
    </source>
</reference>
<dbReference type="EMBL" id="JAEPWM010000005">
    <property type="protein sequence ID" value="MBK6007037.1"/>
    <property type="molecule type" value="Genomic_DNA"/>
</dbReference>
<dbReference type="InterPro" id="IPR005064">
    <property type="entry name" value="BUG"/>
</dbReference>
<dbReference type="InterPro" id="IPR006311">
    <property type="entry name" value="TAT_signal"/>
</dbReference>
<dbReference type="Proteomes" id="UP000630528">
    <property type="component" value="Unassembled WGS sequence"/>
</dbReference>
<dbReference type="AlphaFoldDB" id="A0A934WNB2"/>
<dbReference type="RefSeq" id="WP_201171732.1">
    <property type="nucleotide sequence ID" value="NZ_JAEPWM010000005.1"/>
</dbReference>
<evidence type="ECO:0000313" key="3">
    <source>
        <dbReference type="EMBL" id="MBK6007037.1"/>
    </source>
</evidence>
<dbReference type="PANTHER" id="PTHR42928">
    <property type="entry name" value="TRICARBOXYLATE-BINDING PROTEIN"/>
    <property type="match status" value="1"/>
</dbReference>
<comment type="similarity">
    <text evidence="1">Belongs to the UPF0065 (bug) family.</text>
</comment>
<gene>
    <name evidence="3" type="ORF">JJB11_13125</name>
</gene>
<dbReference type="Gene3D" id="3.40.190.150">
    <property type="entry name" value="Bordetella uptake gene, domain 1"/>
    <property type="match status" value="1"/>
</dbReference>
<evidence type="ECO:0000256" key="2">
    <source>
        <dbReference type="SAM" id="SignalP"/>
    </source>
</evidence>